<name>A0A2T4BPZ3_TRILO</name>
<protein>
    <recommendedName>
        <fullName evidence="3">HAD-like protein</fullName>
    </recommendedName>
</protein>
<evidence type="ECO:0000313" key="1">
    <source>
        <dbReference type="EMBL" id="PTB71388.1"/>
    </source>
</evidence>
<dbReference type="OrthoDB" id="272500at2759"/>
<proteinExistence type="predicted"/>
<dbReference type="Proteomes" id="UP000240760">
    <property type="component" value="Unassembled WGS sequence"/>
</dbReference>
<organism evidence="1 2">
    <name type="scientific">Trichoderma longibrachiatum ATCC 18648</name>
    <dbReference type="NCBI Taxonomy" id="983965"/>
    <lineage>
        <taxon>Eukaryota</taxon>
        <taxon>Fungi</taxon>
        <taxon>Dikarya</taxon>
        <taxon>Ascomycota</taxon>
        <taxon>Pezizomycotina</taxon>
        <taxon>Sordariomycetes</taxon>
        <taxon>Hypocreomycetidae</taxon>
        <taxon>Hypocreales</taxon>
        <taxon>Hypocreaceae</taxon>
        <taxon>Trichoderma</taxon>
    </lineage>
</organism>
<gene>
    <name evidence="1" type="ORF">M440DRAFT_1442693</name>
</gene>
<dbReference type="EMBL" id="KZ679149">
    <property type="protein sequence ID" value="PTB71388.1"/>
    <property type="molecule type" value="Genomic_DNA"/>
</dbReference>
<dbReference type="AlphaFoldDB" id="A0A2T4BPZ3"/>
<keyword evidence="2" id="KW-1185">Reference proteome</keyword>
<dbReference type="GO" id="GO:0043874">
    <property type="term" value="F:acireductone synthase activity"/>
    <property type="evidence" value="ECO:0007669"/>
    <property type="project" value="TreeGrafter"/>
</dbReference>
<dbReference type="InterPro" id="IPR036412">
    <property type="entry name" value="HAD-like_sf"/>
</dbReference>
<dbReference type="PANTHER" id="PTHR20371">
    <property type="entry name" value="ENOLASE-PHOSPHATASE E1"/>
    <property type="match status" value="1"/>
</dbReference>
<dbReference type="Gene3D" id="3.40.50.1000">
    <property type="entry name" value="HAD superfamily/HAD-like"/>
    <property type="match status" value="1"/>
</dbReference>
<evidence type="ECO:0008006" key="3">
    <source>
        <dbReference type="Google" id="ProtNLM"/>
    </source>
</evidence>
<reference evidence="1 2" key="1">
    <citation type="submission" date="2016-07" db="EMBL/GenBank/DDBJ databases">
        <title>Multiple horizontal gene transfer events from other fungi enriched the ability of initially mycotrophic Trichoderma (Ascomycota) to feed on dead plant biomass.</title>
        <authorList>
            <consortium name="DOE Joint Genome Institute"/>
            <person name="Aerts A."/>
            <person name="Atanasova L."/>
            <person name="Chenthamara K."/>
            <person name="Zhang J."/>
            <person name="Grujic M."/>
            <person name="Henrissat B."/>
            <person name="Kuo A."/>
            <person name="Salamov A."/>
            <person name="Lipzen A."/>
            <person name="Labutti K."/>
            <person name="Barry K."/>
            <person name="Miao Y."/>
            <person name="Rahimi M.J."/>
            <person name="Shen Q."/>
            <person name="Grigoriev I.V."/>
            <person name="Kubicek C.P."/>
            <person name="Druzhinina I.S."/>
        </authorList>
    </citation>
    <scope>NUCLEOTIDE SEQUENCE [LARGE SCALE GENOMIC DNA]</scope>
    <source>
        <strain evidence="1 2">ATCC 18648</strain>
    </source>
</reference>
<dbReference type="Gene3D" id="1.10.720.60">
    <property type="match status" value="1"/>
</dbReference>
<dbReference type="InterPro" id="IPR023214">
    <property type="entry name" value="HAD_sf"/>
</dbReference>
<dbReference type="SUPFAM" id="SSF56784">
    <property type="entry name" value="HAD-like"/>
    <property type="match status" value="1"/>
</dbReference>
<accession>A0A2T4BPZ3</accession>
<dbReference type="GO" id="GO:0019509">
    <property type="term" value="P:L-methionine salvage from methylthioadenosine"/>
    <property type="evidence" value="ECO:0007669"/>
    <property type="project" value="TreeGrafter"/>
</dbReference>
<sequence length="159" mass="17344">MAAETDFGQFQVILLDIEGTVCPISFVKDVLFPYALQVLPTFLAEQWQCHEDPFPQRHEPVFISDWFDTVNAGPKTDVASYTTILSHYPDISPARWIFLSDNLSEVDAARQSGMHSVPAVRPGNAPLPATHPLTEFALSEFTPASVAQAAAAIATKVSA</sequence>
<dbReference type="STRING" id="983965.A0A2T4BPZ3"/>
<dbReference type="PANTHER" id="PTHR20371:SF1">
    <property type="entry name" value="ENOLASE-PHOSPHATASE E1"/>
    <property type="match status" value="1"/>
</dbReference>
<evidence type="ECO:0000313" key="2">
    <source>
        <dbReference type="Proteomes" id="UP000240760"/>
    </source>
</evidence>